<evidence type="ECO:0000259" key="14">
    <source>
        <dbReference type="SMART" id="SM00760"/>
    </source>
</evidence>
<evidence type="ECO:0000256" key="6">
    <source>
        <dbReference type="ARBA" id="ARBA00023121"/>
    </source>
</evidence>
<dbReference type="Pfam" id="PF08299">
    <property type="entry name" value="Bac_DnaA_C"/>
    <property type="match status" value="1"/>
</dbReference>
<keyword evidence="2 8" id="KW-0963">Cytoplasm</keyword>
<dbReference type="PANTHER" id="PTHR30050:SF2">
    <property type="entry name" value="CHROMOSOMAL REPLICATION INITIATOR PROTEIN DNAA"/>
    <property type="match status" value="1"/>
</dbReference>
<feature type="region of interest" description="Domain I, interacts with DnaA modulators" evidence="8">
    <location>
        <begin position="1"/>
        <end position="199"/>
    </location>
</feature>
<dbReference type="HAMAP" id="MF_00377">
    <property type="entry name" value="DnaA_bact"/>
    <property type="match status" value="1"/>
</dbReference>
<dbReference type="InterPro" id="IPR024633">
    <property type="entry name" value="DnaA_N_dom"/>
</dbReference>
<evidence type="ECO:0000256" key="1">
    <source>
        <dbReference type="ARBA" id="ARBA00006583"/>
    </source>
</evidence>
<dbReference type="InterPro" id="IPR003593">
    <property type="entry name" value="AAA+_ATPase"/>
</dbReference>
<evidence type="ECO:0000256" key="9">
    <source>
        <dbReference type="NCBIfam" id="TIGR00362"/>
    </source>
</evidence>
<protein>
    <recommendedName>
        <fullName evidence="8 9">Chromosomal replication initiator protein DnaA</fullName>
    </recommendedName>
</protein>
<dbReference type="CDD" id="cd00009">
    <property type="entry name" value="AAA"/>
    <property type="match status" value="1"/>
</dbReference>
<feature type="compositionally biased region" description="Low complexity" evidence="12">
    <location>
        <begin position="196"/>
        <end position="211"/>
    </location>
</feature>
<keyword evidence="6 8" id="KW-0446">Lipid-binding</keyword>
<dbReference type="InterPro" id="IPR001957">
    <property type="entry name" value="Chromosome_initiator_DnaA"/>
</dbReference>
<reference evidence="16" key="1">
    <citation type="submission" date="2023-07" db="EMBL/GenBank/DDBJ databases">
        <title>Novel species in the genus Lipingzhangella isolated from Sambhar Salt Lake.</title>
        <authorList>
            <person name="Jiya N."/>
            <person name="Kajale S."/>
            <person name="Sharma A."/>
        </authorList>
    </citation>
    <scope>NUCLEOTIDE SEQUENCE [LARGE SCALE GENOMIC DNA]</scope>
    <source>
        <strain evidence="16">LS1_29</strain>
    </source>
</reference>
<comment type="subcellular location">
    <subcellularLocation>
        <location evidence="8">Cytoplasm</location>
    </subcellularLocation>
</comment>
<evidence type="ECO:0000256" key="5">
    <source>
        <dbReference type="ARBA" id="ARBA00022840"/>
    </source>
</evidence>
<comment type="similarity">
    <text evidence="1 8 11">Belongs to the DnaA family.</text>
</comment>
<evidence type="ECO:0000313" key="16">
    <source>
        <dbReference type="Proteomes" id="UP001250214"/>
    </source>
</evidence>
<evidence type="ECO:0000256" key="12">
    <source>
        <dbReference type="SAM" id="MobiDB-lite"/>
    </source>
</evidence>
<dbReference type="Pfam" id="PF00308">
    <property type="entry name" value="Bac_DnaA"/>
    <property type="match status" value="1"/>
</dbReference>
<evidence type="ECO:0000256" key="11">
    <source>
        <dbReference type="RuleBase" id="RU004227"/>
    </source>
</evidence>
<organism evidence="15 16">
    <name type="scientific">Lipingzhangella rawalii</name>
    <dbReference type="NCBI Taxonomy" id="2055835"/>
    <lineage>
        <taxon>Bacteria</taxon>
        <taxon>Bacillati</taxon>
        <taxon>Actinomycetota</taxon>
        <taxon>Actinomycetes</taxon>
        <taxon>Streptosporangiales</taxon>
        <taxon>Nocardiopsidaceae</taxon>
        <taxon>Lipingzhangella</taxon>
    </lineage>
</organism>
<evidence type="ECO:0000259" key="13">
    <source>
        <dbReference type="SMART" id="SM00382"/>
    </source>
</evidence>
<feature type="binding site" evidence="8">
    <location>
        <position position="347"/>
    </location>
    <ligand>
        <name>ATP</name>
        <dbReference type="ChEBI" id="CHEBI:30616"/>
    </ligand>
</feature>
<dbReference type="Proteomes" id="UP001250214">
    <property type="component" value="Unassembled WGS sequence"/>
</dbReference>
<dbReference type="Pfam" id="PF11638">
    <property type="entry name" value="DnaA_N"/>
    <property type="match status" value="1"/>
</dbReference>
<feature type="compositionally biased region" description="Pro residues" evidence="12">
    <location>
        <begin position="185"/>
        <end position="195"/>
    </location>
</feature>
<keyword evidence="3 8" id="KW-0235">DNA replication</keyword>
<evidence type="ECO:0000256" key="10">
    <source>
        <dbReference type="RuleBase" id="RU000577"/>
    </source>
</evidence>
<feature type="domain" description="AAA+ ATPase" evidence="13">
    <location>
        <begin position="334"/>
        <end position="462"/>
    </location>
</feature>
<dbReference type="Gene3D" id="1.10.1750.10">
    <property type="match status" value="1"/>
</dbReference>
<dbReference type="PROSITE" id="PS01008">
    <property type="entry name" value="DNAA"/>
    <property type="match status" value="1"/>
</dbReference>
<gene>
    <name evidence="8 15" type="primary">dnaA</name>
    <name evidence="15" type="ORF">RIF23_14345</name>
</gene>
<evidence type="ECO:0000256" key="8">
    <source>
        <dbReference type="HAMAP-Rule" id="MF_00377"/>
    </source>
</evidence>
<dbReference type="SUPFAM" id="SSF52540">
    <property type="entry name" value="P-loop containing nucleoside triphosphate hydrolases"/>
    <property type="match status" value="1"/>
</dbReference>
<evidence type="ECO:0000313" key="15">
    <source>
        <dbReference type="EMBL" id="MDS1271475.1"/>
    </source>
</evidence>
<dbReference type="NCBIfam" id="NF010686">
    <property type="entry name" value="PRK14086.1"/>
    <property type="match status" value="1"/>
</dbReference>
<dbReference type="InterPro" id="IPR013317">
    <property type="entry name" value="DnaA_dom"/>
</dbReference>
<comment type="caution">
    <text evidence="8">Lacks conserved residue(s) required for the propagation of feature annotation.</text>
</comment>
<feature type="binding site" evidence="8">
    <location>
        <position position="348"/>
    </location>
    <ligand>
        <name>ATP</name>
        <dbReference type="ChEBI" id="CHEBI:30616"/>
    </ligand>
</feature>
<keyword evidence="7 8" id="KW-0238">DNA-binding</keyword>
<comment type="subunit">
    <text evidence="8">Oligomerizes as a right-handed, spiral filament on DNA at oriC.</text>
</comment>
<evidence type="ECO:0000256" key="7">
    <source>
        <dbReference type="ARBA" id="ARBA00023125"/>
    </source>
</evidence>
<feature type="compositionally biased region" description="Pro residues" evidence="12">
    <location>
        <begin position="129"/>
        <end position="140"/>
    </location>
</feature>
<keyword evidence="4 8" id="KW-0547">Nucleotide-binding</keyword>
<dbReference type="RefSeq" id="WP_310913026.1">
    <property type="nucleotide sequence ID" value="NZ_JAVLVT010000006.1"/>
</dbReference>
<evidence type="ECO:0000256" key="3">
    <source>
        <dbReference type="ARBA" id="ARBA00022705"/>
    </source>
</evidence>
<dbReference type="Gene3D" id="3.30.300.180">
    <property type="match status" value="1"/>
</dbReference>
<proteinExistence type="inferred from homology"/>
<evidence type="ECO:0000256" key="2">
    <source>
        <dbReference type="ARBA" id="ARBA00022490"/>
    </source>
</evidence>
<dbReference type="EMBL" id="JAVLVT010000006">
    <property type="protein sequence ID" value="MDS1271475.1"/>
    <property type="molecule type" value="Genomic_DNA"/>
</dbReference>
<dbReference type="InterPro" id="IPR020591">
    <property type="entry name" value="Chromosome_initiator_DnaA-like"/>
</dbReference>
<accession>A0ABU2H9G0</accession>
<dbReference type="InterPro" id="IPR010921">
    <property type="entry name" value="Trp_repressor/repl_initiator"/>
</dbReference>
<feature type="binding site" evidence="8">
    <location>
        <position position="345"/>
    </location>
    <ligand>
        <name>ATP</name>
        <dbReference type="ChEBI" id="CHEBI:30616"/>
    </ligand>
</feature>
<feature type="region of interest" description="Domain III, AAA+ region" evidence="8">
    <location>
        <begin position="301"/>
        <end position="517"/>
    </location>
</feature>
<comment type="domain">
    <text evidence="8">Domain I is involved in oligomerization and binding regulators, domain II is flexibile and of varying length in different bacteria, domain III forms the AAA+ region, while domain IV binds dsDNA.</text>
</comment>
<dbReference type="Gene3D" id="3.40.50.300">
    <property type="entry name" value="P-loop containing nucleotide triphosphate hydrolases"/>
    <property type="match status" value="1"/>
</dbReference>
<dbReference type="InterPro" id="IPR018312">
    <property type="entry name" value="Chromosome_initiator_DnaA_CS"/>
</dbReference>
<feature type="binding site" evidence="8">
    <location>
        <position position="349"/>
    </location>
    <ligand>
        <name>ATP</name>
        <dbReference type="ChEBI" id="CHEBI:30616"/>
    </ligand>
</feature>
<dbReference type="CDD" id="cd06571">
    <property type="entry name" value="Bac_DnaA_C"/>
    <property type="match status" value="1"/>
</dbReference>
<keyword evidence="16" id="KW-1185">Reference proteome</keyword>
<dbReference type="Gene3D" id="1.10.8.60">
    <property type="match status" value="1"/>
</dbReference>
<evidence type="ECO:0000256" key="4">
    <source>
        <dbReference type="ARBA" id="ARBA00022741"/>
    </source>
</evidence>
<dbReference type="NCBIfam" id="TIGR00362">
    <property type="entry name" value="DnaA"/>
    <property type="match status" value="1"/>
</dbReference>
<comment type="function">
    <text evidence="8 10">Plays an essential role in the initiation and regulation of chromosomal replication. ATP-DnaA binds to the origin of replication (oriC) to initiate formation of the DNA replication initiation complex once per cell cycle. Binds the DnaA box (a 9 base pair repeat at the origin) and separates the double-stranded (ds)DNA. Forms a right-handed helical filament on oriC DNA; dsDNA binds to the exterior of the filament while single-stranded (ss)DNA is stabiized in the filament's interior. The ATP-DnaA-oriC complex binds and stabilizes one strand of the AT-rich DNA unwinding element (DUE), permitting loading of DNA polymerase. After initiation quickly degrades to an ADP-DnaA complex that is not apt for DNA replication. Binds acidic phospholipids.</text>
</comment>
<dbReference type="InterPro" id="IPR027417">
    <property type="entry name" value="P-loop_NTPase"/>
</dbReference>
<dbReference type="SMART" id="SM00760">
    <property type="entry name" value="Bac_DnaA_C"/>
    <property type="match status" value="1"/>
</dbReference>
<dbReference type="SMART" id="SM00382">
    <property type="entry name" value="AAA"/>
    <property type="match status" value="1"/>
</dbReference>
<dbReference type="PRINTS" id="PR00051">
    <property type="entry name" value="DNAA"/>
</dbReference>
<feature type="region of interest" description="Disordered" evidence="12">
    <location>
        <begin position="89"/>
        <end position="302"/>
    </location>
</feature>
<dbReference type="SUPFAM" id="SSF48295">
    <property type="entry name" value="TrpR-like"/>
    <property type="match status" value="1"/>
</dbReference>
<sequence length="642" mass="68868">MADAQTNLATVWASVLDKLDNTEVPPQQRAWLLQTRPLGLIEDTALLAAPNDFSKDVLENRLRATITHALSAELGREIRVAVTVDPSAMQPTAPSALSHPTPPTPVTSETSRTPAALPDTLPDTSAETSPPPPAPAPAAPAQPASSSVTEDLPGPARTSEAVPTGQFGSPEPSHEPAHEQQPSAGPAPAPGPAPSPATAETATPAGGPHTAVPRTSGTAPQDRGDHPEVAPDDTEAGPTESDTAPADEELSETTGTAAEIDETPPTPADSGGQTSVPPPPTPAGPDTTSGNQPHTSAEPARLNPKYTFDTFVIGSSNRFAHAAAVAVAEAPAKAYNPLFIYGGSGLGKTHLLHAIGHYTQRLYDGARVRYVSSEEFTNEFINSIRDGKADGFRRRYRDIDVLLVDDIQFLENKEQTQEEFFHTFNTLHNSNKQIVVSSDRPPKQLNTLEDRLRNRFEWGLITDVQPPELETRIAILRKKAAQEGLAAPPEVLEFIASKISTNIRELEGALIRVTAFASLNRQSVDLHLTGIVLKDLIPDDAGPEITASTIMAQTGSYFGLTTDDLCGTSRSRVLVTARQIAMYLCRELTDLSLPKIGQQFGGRDHTTVMHADRKIRSLMAERRSIYNQVTELTNRIKQQSKS</sequence>
<feature type="domain" description="Chromosomal replication initiator DnaA C-terminal" evidence="14">
    <location>
        <begin position="546"/>
        <end position="615"/>
    </location>
</feature>
<dbReference type="PANTHER" id="PTHR30050">
    <property type="entry name" value="CHROMOSOMAL REPLICATION INITIATOR PROTEIN DNAA"/>
    <property type="match status" value="1"/>
</dbReference>
<dbReference type="InterPro" id="IPR013159">
    <property type="entry name" value="DnaA_C"/>
</dbReference>
<feature type="region of interest" description="Domain IV, binds dsDNA" evidence="8">
    <location>
        <begin position="518"/>
        <end position="642"/>
    </location>
</feature>
<comment type="caution">
    <text evidence="15">The sequence shown here is derived from an EMBL/GenBank/DDBJ whole genome shotgun (WGS) entry which is preliminary data.</text>
</comment>
<dbReference type="InterPro" id="IPR038454">
    <property type="entry name" value="DnaA_N_sf"/>
</dbReference>
<name>A0ABU2H9G0_9ACTN</name>
<keyword evidence="5 8" id="KW-0067">ATP-binding</keyword>